<accession>A0A8T3BII9</accession>
<comment type="caution">
    <text evidence="1">The sequence shown here is derived from an EMBL/GenBank/DDBJ whole genome shotgun (WGS) entry which is preliminary data.</text>
</comment>
<dbReference type="GO" id="GO:0005829">
    <property type="term" value="C:cytosol"/>
    <property type="evidence" value="ECO:0007669"/>
    <property type="project" value="GOC"/>
</dbReference>
<dbReference type="GO" id="GO:1990745">
    <property type="term" value="C:EARP complex"/>
    <property type="evidence" value="ECO:0007669"/>
    <property type="project" value="InterPro"/>
</dbReference>
<dbReference type="PANTHER" id="PTHR13258">
    <property type="entry name" value="SYNDETIN"/>
    <property type="match status" value="1"/>
</dbReference>
<dbReference type="AlphaFoldDB" id="A0A8T3BII9"/>
<dbReference type="EMBL" id="JAGYWB010000009">
    <property type="protein sequence ID" value="KAI0510948.1"/>
    <property type="molecule type" value="Genomic_DNA"/>
</dbReference>
<dbReference type="Proteomes" id="UP000829196">
    <property type="component" value="Unassembled WGS sequence"/>
</dbReference>
<dbReference type="OrthoDB" id="10263345at2759"/>
<dbReference type="GO" id="GO:0032456">
    <property type="term" value="P:endocytic recycling"/>
    <property type="evidence" value="ECO:0007669"/>
    <property type="project" value="InterPro"/>
</dbReference>
<dbReference type="PANTHER" id="PTHR13258:SF0">
    <property type="entry name" value="SYNDETIN"/>
    <property type="match status" value="1"/>
</dbReference>
<dbReference type="InterPro" id="IPR040047">
    <property type="entry name" value="VPS50"/>
</dbReference>
<proteinExistence type="predicted"/>
<gene>
    <name evidence="1" type="ORF">KFK09_011559</name>
</gene>
<keyword evidence="2" id="KW-1185">Reference proteome</keyword>
<evidence type="ECO:0000313" key="1">
    <source>
        <dbReference type="EMBL" id="KAI0510948.1"/>
    </source>
</evidence>
<name>A0A8T3BII9_DENNO</name>
<evidence type="ECO:0000313" key="2">
    <source>
        <dbReference type="Proteomes" id="UP000829196"/>
    </source>
</evidence>
<organism evidence="1 2">
    <name type="scientific">Dendrobium nobile</name>
    <name type="common">Orchid</name>
    <dbReference type="NCBI Taxonomy" id="94219"/>
    <lineage>
        <taxon>Eukaryota</taxon>
        <taxon>Viridiplantae</taxon>
        <taxon>Streptophyta</taxon>
        <taxon>Embryophyta</taxon>
        <taxon>Tracheophyta</taxon>
        <taxon>Spermatophyta</taxon>
        <taxon>Magnoliopsida</taxon>
        <taxon>Liliopsida</taxon>
        <taxon>Asparagales</taxon>
        <taxon>Orchidaceae</taxon>
        <taxon>Epidendroideae</taxon>
        <taxon>Malaxideae</taxon>
        <taxon>Dendrobiinae</taxon>
        <taxon>Dendrobium</taxon>
    </lineage>
</organism>
<sequence length="254" mass="28622">MEFSDGCPIHVYASTSRDSLLAAIRDVIQAEGQYPVPLLPRLTMPGHRIDPPCGRVYLQMQLHNVMGLSIAIGPKGGLGQQGDSVSRQLVLTRDFDPVKYILEHIQSGESDTVYFEKKATLRLAQLDKIAECLARNVVEHHEELGIRHIASSMHEFSRELVVHLHSKKKQALLFCSLLFCFAQHNNLKSLIVGVVIDAYVLVGDINDLAEKILSFFMQEVLSETYSLLKDIVIEEYCFNVPKVHFYLTSLSHPH</sequence>
<dbReference type="GO" id="GO:0042147">
    <property type="term" value="P:retrograde transport, endosome to Golgi"/>
    <property type="evidence" value="ECO:0007669"/>
    <property type="project" value="InterPro"/>
</dbReference>
<protein>
    <submittedName>
        <fullName evidence="1">Uncharacterized protein</fullName>
    </submittedName>
</protein>
<reference evidence="1" key="1">
    <citation type="journal article" date="2022" name="Front. Genet.">
        <title>Chromosome-Scale Assembly of the Dendrobium nobile Genome Provides Insights Into the Molecular Mechanism of the Biosynthesis of the Medicinal Active Ingredient of Dendrobium.</title>
        <authorList>
            <person name="Xu Q."/>
            <person name="Niu S.-C."/>
            <person name="Li K.-L."/>
            <person name="Zheng P.-J."/>
            <person name="Zhang X.-J."/>
            <person name="Jia Y."/>
            <person name="Liu Y."/>
            <person name="Niu Y.-X."/>
            <person name="Yu L.-H."/>
            <person name="Chen D.-F."/>
            <person name="Zhang G.-Q."/>
        </authorList>
    </citation>
    <scope>NUCLEOTIDE SEQUENCE</scope>
    <source>
        <tissue evidence="1">Leaf</tissue>
    </source>
</reference>
<dbReference type="GO" id="GO:0000149">
    <property type="term" value="F:SNARE binding"/>
    <property type="evidence" value="ECO:0007669"/>
    <property type="project" value="TreeGrafter"/>
</dbReference>